<dbReference type="EMBL" id="UAVS01000005">
    <property type="protein sequence ID" value="SQA93794.1"/>
    <property type="molecule type" value="Genomic_DNA"/>
</dbReference>
<evidence type="ECO:0000313" key="2">
    <source>
        <dbReference type="Proteomes" id="UP000250169"/>
    </source>
</evidence>
<name>A0A2X2SPN5_CAPOC</name>
<protein>
    <submittedName>
        <fullName evidence="1">Uncharacterized protein</fullName>
    </submittedName>
</protein>
<accession>A0A2X2SPN5</accession>
<dbReference type="AlphaFoldDB" id="A0A2X2SPN5"/>
<reference evidence="1 2" key="1">
    <citation type="submission" date="2018-06" db="EMBL/GenBank/DDBJ databases">
        <authorList>
            <consortium name="Pathogen Informatics"/>
            <person name="Doyle S."/>
        </authorList>
    </citation>
    <scope>NUCLEOTIDE SEQUENCE [LARGE SCALE GENOMIC DNA]</scope>
    <source>
        <strain evidence="1 2">NCTC11545</strain>
    </source>
</reference>
<dbReference type="RefSeq" id="WP_111972561.1">
    <property type="nucleotide sequence ID" value="NZ_UAVS01000005.1"/>
</dbReference>
<proteinExistence type="predicted"/>
<gene>
    <name evidence="1" type="ORF">NCTC11545_01171</name>
</gene>
<organism evidence="1 2">
    <name type="scientific">Capnocytophaga ochracea</name>
    <dbReference type="NCBI Taxonomy" id="1018"/>
    <lineage>
        <taxon>Bacteria</taxon>
        <taxon>Pseudomonadati</taxon>
        <taxon>Bacteroidota</taxon>
        <taxon>Flavobacteriia</taxon>
        <taxon>Flavobacteriales</taxon>
        <taxon>Flavobacteriaceae</taxon>
        <taxon>Capnocytophaga</taxon>
    </lineage>
</organism>
<sequence length="130" mass="14337">MQELSQKLSASSTGDLKETEKGVDTYFKSLLPDGKAYFTQDRELGGGLQVIDLSRIPYNAMSLYLTGFPYLALEEAAAELLKKASAETLQRLIEKKKNQYPSDVPILEKALALKKVGVNGNLPVQKEKSD</sequence>
<evidence type="ECO:0000313" key="1">
    <source>
        <dbReference type="EMBL" id="SQA93794.1"/>
    </source>
</evidence>
<dbReference type="Proteomes" id="UP000250169">
    <property type="component" value="Unassembled WGS sequence"/>
</dbReference>